<protein>
    <recommendedName>
        <fullName evidence="7 18">Phosphatidate cytidylyltransferase</fullName>
        <ecNumber evidence="6 18">2.7.7.41</ecNumber>
    </recommendedName>
</protein>
<evidence type="ECO:0000256" key="10">
    <source>
        <dbReference type="ARBA" id="ARBA00022679"/>
    </source>
</evidence>
<dbReference type="Proteomes" id="UP000672097">
    <property type="component" value="Unassembled WGS sequence"/>
</dbReference>
<keyword evidence="10 18" id="KW-0808">Transferase</keyword>
<name>A0ABS5DUT1_9BURK</name>
<feature type="transmembrane region" description="Helical" evidence="19">
    <location>
        <begin position="206"/>
        <end position="231"/>
    </location>
</feature>
<dbReference type="RefSeq" id="WP_210807288.1">
    <property type="nucleotide sequence ID" value="NZ_JAGQDG010000002.1"/>
</dbReference>
<keyword evidence="21" id="KW-1185">Reference proteome</keyword>
<evidence type="ECO:0000256" key="15">
    <source>
        <dbReference type="ARBA" id="ARBA00023136"/>
    </source>
</evidence>
<comment type="subcellular location">
    <subcellularLocation>
        <location evidence="2">Cell membrane</location>
        <topology evidence="2">Multi-pass membrane protein</topology>
    </subcellularLocation>
</comment>
<sequence length="282" mass="29531">MLLPRILTALVLLAALLPALITGNAMPFLAITLIMIAAAGWEWGRLNGLTLVPALGIGGVVFLACVMLWDTGWVGHVPAWLWWLTTGCWVLGGALALKAGPQGWPRLSQALRLLLGTFILVVAWLALASAKLRGLDFILSALCVVWMADIAAYAAGRLFGRRKLAPAISPGKSWEGVMGGVAGVLVLAWGWLHVEAAIFGQTTSVFAVLWGRLGTVGFLVSLIFLCMLSVMGDLVESLVKRAVGAKDSSALLPGHGGVLDRVDALLPVLPAVMALASLAAAS</sequence>
<keyword evidence="9" id="KW-0444">Lipid biosynthesis</keyword>
<feature type="transmembrane region" description="Helical" evidence="19">
    <location>
        <begin position="111"/>
        <end position="131"/>
    </location>
</feature>
<comment type="catalytic activity">
    <reaction evidence="1 18">
        <text>a 1,2-diacyl-sn-glycero-3-phosphate + CTP + H(+) = a CDP-1,2-diacyl-sn-glycerol + diphosphate</text>
        <dbReference type="Rhea" id="RHEA:16229"/>
        <dbReference type="ChEBI" id="CHEBI:15378"/>
        <dbReference type="ChEBI" id="CHEBI:33019"/>
        <dbReference type="ChEBI" id="CHEBI:37563"/>
        <dbReference type="ChEBI" id="CHEBI:58332"/>
        <dbReference type="ChEBI" id="CHEBI:58608"/>
        <dbReference type="EC" id="2.7.7.41"/>
    </reaction>
</comment>
<evidence type="ECO:0000256" key="6">
    <source>
        <dbReference type="ARBA" id="ARBA00012487"/>
    </source>
</evidence>
<evidence type="ECO:0000256" key="13">
    <source>
        <dbReference type="ARBA" id="ARBA00022989"/>
    </source>
</evidence>
<evidence type="ECO:0000256" key="19">
    <source>
        <dbReference type="SAM" id="Phobius"/>
    </source>
</evidence>
<keyword evidence="12 18" id="KW-0548">Nucleotidyltransferase</keyword>
<keyword evidence="15 19" id="KW-0472">Membrane</keyword>
<dbReference type="PANTHER" id="PTHR46382:SF1">
    <property type="entry name" value="PHOSPHATIDATE CYTIDYLYLTRANSFERASE"/>
    <property type="match status" value="1"/>
</dbReference>
<keyword evidence="17" id="KW-1208">Phospholipid metabolism</keyword>
<dbReference type="InterPro" id="IPR000374">
    <property type="entry name" value="PC_trans"/>
</dbReference>
<reference evidence="20 21" key="1">
    <citation type="submission" date="2021-04" db="EMBL/GenBank/DDBJ databases">
        <title>The genome sequence of type strain Ideonella paludis KCTC 32238.</title>
        <authorList>
            <person name="Liu Y."/>
        </authorList>
    </citation>
    <scope>NUCLEOTIDE SEQUENCE [LARGE SCALE GENOMIC DNA]</scope>
    <source>
        <strain evidence="20 21">KCTC 32238</strain>
    </source>
</reference>
<evidence type="ECO:0000256" key="7">
    <source>
        <dbReference type="ARBA" id="ARBA00019373"/>
    </source>
</evidence>
<evidence type="ECO:0000256" key="5">
    <source>
        <dbReference type="ARBA" id="ARBA00010185"/>
    </source>
</evidence>
<proteinExistence type="inferred from homology"/>
<gene>
    <name evidence="20" type="ORF">KAK11_06105</name>
</gene>
<dbReference type="EC" id="2.7.7.41" evidence="6 18"/>
<comment type="pathway">
    <text evidence="4">Lipid metabolism.</text>
</comment>
<feature type="transmembrane region" description="Helical" evidence="19">
    <location>
        <begin position="6"/>
        <end position="36"/>
    </location>
</feature>
<organism evidence="20 21">
    <name type="scientific">Ideonella paludis</name>
    <dbReference type="NCBI Taxonomy" id="1233411"/>
    <lineage>
        <taxon>Bacteria</taxon>
        <taxon>Pseudomonadati</taxon>
        <taxon>Pseudomonadota</taxon>
        <taxon>Betaproteobacteria</taxon>
        <taxon>Burkholderiales</taxon>
        <taxon>Sphaerotilaceae</taxon>
        <taxon>Ideonella</taxon>
    </lineage>
</organism>
<feature type="transmembrane region" description="Helical" evidence="19">
    <location>
        <begin position="176"/>
        <end position="194"/>
    </location>
</feature>
<evidence type="ECO:0000256" key="17">
    <source>
        <dbReference type="ARBA" id="ARBA00023264"/>
    </source>
</evidence>
<evidence type="ECO:0000256" key="4">
    <source>
        <dbReference type="ARBA" id="ARBA00005189"/>
    </source>
</evidence>
<evidence type="ECO:0000256" key="8">
    <source>
        <dbReference type="ARBA" id="ARBA00022475"/>
    </source>
</evidence>
<keyword evidence="13 19" id="KW-1133">Transmembrane helix</keyword>
<evidence type="ECO:0000313" key="20">
    <source>
        <dbReference type="EMBL" id="MBQ0934895.1"/>
    </source>
</evidence>
<evidence type="ECO:0000256" key="14">
    <source>
        <dbReference type="ARBA" id="ARBA00023098"/>
    </source>
</evidence>
<evidence type="ECO:0000256" key="11">
    <source>
        <dbReference type="ARBA" id="ARBA00022692"/>
    </source>
</evidence>
<keyword evidence="11 18" id="KW-0812">Transmembrane</keyword>
<keyword evidence="14" id="KW-0443">Lipid metabolism</keyword>
<dbReference type="PROSITE" id="PS01315">
    <property type="entry name" value="CDS"/>
    <property type="match status" value="1"/>
</dbReference>
<dbReference type="EMBL" id="JAGQDG010000002">
    <property type="protein sequence ID" value="MBQ0934895.1"/>
    <property type="molecule type" value="Genomic_DNA"/>
</dbReference>
<evidence type="ECO:0000313" key="21">
    <source>
        <dbReference type="Proteomes" id="UP000672097"/>
    </source>
</evidence>
<dbReference type="Pfam" id="PF01148">
    <property type="entry name" value="CTP_transf_1"/>
    <property type="match status" value="1"/>
</dbReference>
<feature type="transmembrane region" description="Helical" evidence="19">
    <location>
        <begin position="48"/>
        <end position="69"/>
    </location>
</feature>
<evidence type="ECO:0000256" key="3">
    <source>
        <dbReference type="ARBA" id="ARBA00005119"/>
    </source>
</evidence>
<comment type="pathway">
    <text evidence="3 18">Phospholipid metabolism; CDP-diacylglycerol biosynthesis; CDP-diacylglycerol from sn-glycerol 3-phosphate: step 3/3.</text>
</comment>
<evidence type="ECO:0000256" key="16">
    <source>
        <dbReference type="ARBA" id="ARBA00023209"/>
    </source>
</evidence>
<evidence type="ECO:0000256" key="1">
    <source>
        <dbReference type="ARBA" id="ARBA00001698"/>
    </source>
</evidence>
<dbReference type="PANTHER" id="PTHR46382">
    <property type="entry name" value="PHOSPHATIDATE CYTIDYLYLTRANSFERASE"/>
    <property type="match status" value="1"/>
</dbReference>
<evidence type="ECO:0000256" key="18">
    <source>
        <dbReference type="RuleBase" id="RU003938"/>
    </source>
</evidence>
<dbReference type="GO" id="GO:0016779">
    <property type="term" value="F:nucleotidyltransferase activity"/>
    <property type="evidence" value="ECO:0007669"/>
    <property type="project" value="UniProtKB-KW"/>
</dbReference>
<feature type="transmembrane region" description="Helical" evidence="19">
    <location>
        <begin position="137"/>
        <end position="155"/>
    </location>
</feature>
<accession>A0ABS5DUT1</accession>
<evidence type="ECO:0000256" key="2">
    <source>
        <dbReference type="ARBA" id="ARBA00004651"/>
    </source>
</evidence>
<keyword evidence="8" id="KW-1003">Cell membrane</keyword>
<comment type="caution">
    <text evidence="20">The sequence shown here is derived from an EMBL/GenBank/DDBJ whole genome shotgun (WGS) entry which is preliminary data.</text>
</comment>
<evidence type="ECO:0000256" key="9">
    <source>
        <dbReference type="ARBA" id="ARBA00022516"/>
    </source>
</evidence>
<evidence type="ECO:0000256" key="12">
    <source>
        <dbReference type="ARBA" id="ARBA00022695"/>
    </source>
</evidence>
<comment type="similarity">
    <text evidence="5 18">Belongs to the CDS family.</text>
</comment>
<keyword evidence="16" id="KW-0594">Phospholipid biosynthesis</keyword>
<feature type="transmembrane region" description="Helical" evidence="19">
    <location>
        <begin position="81"/>
        <end position="99"/>
    </location>
</feature>